<dbReference type="EMBL" id="DVLW01000190">
    <property type="protein sequence ID" value="HIT94893.1"/>
    <property type="molecule type" value="Genomic_DNA"/>
</dbReference>
<accession>A0A9D1H740</accession>
<dbReference type="Gene3D" id="3.40.50.1820">
    <property type="entry name" value="alpha/beta hydrolase"/>
    <property type="match status" value="1"/>
</dbReference>
<dbReference type="PANTHER" id="PTHR46438:SF11">
    <property type="entry name" value="LIPASE-RELATED"/>
    <property type="match status" value="1"/>
</dbReference>
<sequence>MQTQRIQVQGFSVNYAMLGCPDGRLDTDRETLVFLQGWGTSISIYPKLLEHMAQFVPVLAADFPGFGETAEPSQPWGVGEFADFVIELIAALGLKKVILMGHSHGGRVSVEIASRQGLPFTVTRMILMDAAGVLPKKTAKQKFRQRKYKICRWILELPLCRVLYPDALENLRRSHGSADYLNASPMMRQTLVRCVNTDMTPKMPSVHVPALLLWGEKDTATPLSDGETMERLLPDAALVKVPGAGHFCFIDSWELVSRVLASYLGTEEK</sequence>
<reference evidence="2" key="1">
    <citation type="submission" date="2020-10" db="EMBL/GenBank/DDBJ databases">
        <authorList>
            <person name="Gilroy R."/>
        </authorList>
    </citation>
    <scope>NUCLEOTIDE SEQUENCE</scope>
    <source>
        <strain evidence="2">ChiBcec7-5410</strain>
    </source>
</reference>
<keyword evidence="2" id="KW-0378">Hydrolase</keyword>
<evidence type="ECO:0000259" key="1">
    <source>
        <dbReference type="Pfam" id="PF00561"/>
    </source>
</evidence>
<dbReference type="SUPFAM" id="SSF53474">
    <property type="entry name" value="alpha/beta-Hydrolases"/>
    <property type="match status" value="1"/>
</dbReference>
<feature type="domain" description="AB hydrolase-1" evidence="1">
    <location>
        <begin position="31"/>
        <end position="251"/>
    </location>
</feature>
<name>A0A9D1H740_9FIRM</name>
<dbReference type="PROSITE" id="PS51257">
    <property type="entry name" value="PROKAR_LIPOPROTEIN"/>
    <property type="match status" value="1"/>
</dbReference>
<proteinExistence type="predicted"/>
<gene>
    <name evidence="2" type="ORF">IAC43_06875</name>
</gene>
<protein>
    <submittedName>
        <fullName evidence="2">Alpha/beta hydrolase</fullName>
    </submittedName>
</protein>
<reference evidence="2" key="2">
    <citation type="journal article" date="2021" name="PeerJ">
        <title>Extensive microbial diversity within the chicken gut microbiome revealed by metagenomics and culture.</title>
        <authorList>
            <person name="Gilroy R."/>
            <person name="Ravi A."/>
            <person name="Getino M."/>
            <person name="Pursley I."/>
            <person name="Horton D.L."/>
            <person name="Alikhan N.F."/>
            <person name="Baker D."/>
            <person name="Gharbi K."/>
            <person name="Hall N."/>
            <person name="Watson M."/>
            <person name="Adriaenssens E.M."/>
            <person name="Foster-Nyarko E."/>
            <person name="Jarju S."/>
            <person name="Secka A."/>
            <person name="Antonio M."/>
            <person name="Oren A."/>
            <person name="Chaudhuri R.R."/>
            <person name="La Ragione R."/>
            <person name="Hildebrand F."/>
            <person name="Pallen M.J."/>
        </authorList>
    </citation>
    <scope>NUCLEOTIDE SEQUENCE</scope>
    <source>
        <strain evidence="2">ChiBcec7-5410</strain>
    </source>
</reference>
<dbReference type="Proteomes" id="UP000824160">
    <property type="component" value="Unassembled WGS sequence"/>
</dbReference>
<evidence type="ECO:0000313" key="3">
    <source>
        <dbReference type="Proteomes" id="UP000824160"/>
    </source>
</evidence>
<dbReference type="GO" id="GO:0016787">
    <property type="term" value="F:hydrolase activity"/>
    <property type="evidence" value="ECO:0007669"/>
    <property type="project" value="UniProtKB-KW"/>
</dbReference>
<dbReference type="AlphaFoldDB" id="A0A9D1H740"/>
<comment type="caution">
    <text evidence="2">The sequence shown here is derived from an EMBL/GenBank/DDBJ whole genome shotgun (WGS) entry which is preliminary data.</text>
</comment>
<evidence type="ECO:0000313" key="2">
    <source>
        <dbReference type="EMBL" id="HIT94893.1"/>
    </source>
</evidence>
<dbReference type="InterPro" id="IPR000073">
    <property type="entry name" value="AB_hydrolase_1"/>
</dbReference>
<dbReference type="InterPro" id="IPR029058">
    <property type="entry name" value="AB_hydrolase_fold"/>
</dbReference>
<organism evidence="2 3">
    <name type="scientific">Candidatus Faecivivens stercoripullorum</name>
    <dbReference type="NCBI Taxonomy" id="2840805"/>
    <lineage>
        <taxon>Bacteria</taxon>
        <taxon>Bacillati</taxon>
        <taxon>Bacillota</taxon>
        <taxon>Clostridia</taxon>
        <taxon>Eubacteriales</taxon>
        <taxon>Oscillospiraceae</taxon>
        <taxon>Oscillospiraceae incertae sedis</taxon>
        <taxon>Candidatus Faecivivens</taxon>
    </lineage>
</organism>
<dbReference type="PRINTS" id="PR00111">
    <property type="entry name" value="ABHYDROLASE"/>
</dbReference>
<dbReference type="Pfam" id="PF00561">
    <property type="entry name" value="Abhydrolase_1"/>
    <property type="match status" value="1"/>
</dbReference>
<dbReference type="PANTHER" id="PTHR46438">
    <property type="entry name" value="ALPHA/BETA-HYDROLASES SUPERFAMILY PROTEIN"/>
    <property type="match status" value="1"/>
</dbReference>